<dbReference type="SMART" id="SM00849">
    <property type="entry name" value="Lactamase_B"/>
    <property type="match status" value="1"/>
</dbReference>
<dbReference type="InterPro" id="IPR048933">
    <property type="entry name" value="B_lactamase-like_C"/>
</dbReference>
<evidence type="ECO:0000313" key="6">
    <source>
        <dbReference type="Proteomes" id="UP000092024"/>
    </source>
</evidence>
<dbReference type="RefSeq" id="WP_068679110.1">
    <property type="nucleotide sequence ID" value="NZ_LYPA01000025.1"/>
</dbReference>
<dbReference type="EMBL" id="LYPA01000025">
    <property type="protein sequence ID" value="OBR68514.1"/>
    <property type="molecule type" value="Genomic_DNA"/>
</dbReference>
<comment type="catalytic activity">
    <reaction evidence="3">
        <text>3',5'-cyclic UMP + H2O = UMP + H(+)</text>
        <dbReference type="Rhea" id="RHEA:70575"/>
        <dbReference type="ChEBI" id="CHEBI:15377"/>
        <dbReference type="ChEBI" id="CHEBI:15378"/>
        <dbReference type="ChEBI" id="CHEBI:57865"/>
        <dbReference type="ChEBI" id="CHEBI:184387"/>
    </reaction>
    <physiologicalReaction direction="left-to-right" evidence="3">
        <dbReference type="Rhea" id="RHEA:70576"/>
    </physiologicalReaction>
</comment>
<evidence type="ECO:0000313" key="5">
    <source>
        <dbReference type="EMBL" id="OBR68514.1"/>
    </source>
</evidence>
<dbReference type="CDD" id="cd07725">
    <property type="entry name" value="TTHA1429-like_MBL-fold"/>
    <property type="match status" value="1"/>
</dbReference>
<accession>A0A1A5YSI6</accession>
<dbReference type="Pfam" id="PF00753">
    <property type="entry name" value="Lactamase_B"/>
    <property type="match status" value="1"/>
</dbReference>
<comment type="caution">
    <text evidence="5">The sequence shown here is derived from an EMBL/GenBank/DDBJ whole genome shotgun (WGS) entry which is preliminary data.</text>
</comment>
<dbReference type="InterPro" id="IPR036388">
    <property type="entry name" value="WH-like_DNA-bd_sf"/>
</dbReference>
<dbReference type="PANTHER" id="PTHR23131:SF4">
    <property type="entry name" value="METALLO-BETA-LACTAMASE SUPERFAMILY POTEIN"/>
    <property type="match status" value="1"/>
</dbReference>
<dbReference type="InterPro" id="IPR036866">
    <property type="entry name" value="RibonucZ/Hydroxyglut_hydro"/>
</dbReference>
<organism evidence="5 6">
    <name type="scientific">Paenibacillus oryzae</name>
    <dbReference type="NCBI Taxonomy" id="1844972"/>
    <lineage>
        <taxon>Bacteria</taxon>
        <taxon>Bacillati</taxon>
        <taxon>Bacillota</taxon>
        <taxon>Bacilli</taxon>
        <taxon>Bacillales</taxon>
        <taxon>Paenibacillaceae</taxon>
        <taxon>Paenibacillus</taxon>
    </lineage>
</organism>
<dbReference type="SUPFAM" id="SSF56281">
    <property type="entry name" value="Metallo-hydrolase/oxidoreductase"/>
    <property type="match status" value="1"/>
</dbReference>
<dbReference type="PANTHER" id="PTHR23131">
    <property type="entry name" value="ENDORIBONUCLEASE LACTB2"/>
    <property type="match status" value="1"/>
</dbReference>
<dbReference type="Proteomes" id="UP000092024">
    <property type="component" value="Unassembled WGS sequence"/>
</dbReference>
<dbReference type="GO" id="GO:0016787">
    <property type="term" value="F:hydrolase activity"/>
    <property type="evidence" value="ECO:0007669"/>
    <property type="project" value="UniProtKB-KW"/>
</dbReference>
<comment type="catalytic activity">
    <reaction evidence="1">
        <text>3',5'-cyclic CMP + H2O = CMP + H(+)</text>
        <dbReference type="Rhea" id="RHEA:72675"/>
        <dbReference type="ChEBI" id="CHEBI:15377"/>
        <dbReference type="ChEBI" id="CHEBI:15378"/>
        <dbReference type="ChEBI" id="CHEBI:58003"/>
        <dbReference type="ChEBI" id="CHEBI:60377"/>
    </reaction>
    <physiologicalReaction direction="left-to-right" evidence="1">
        <dbReference type="Rhea" id="RHEA:72676"/>
    </physiologicalReaction>
</comment>
<reference evidence="5 6" key="1">
    <citation type="submission" date="2016-05" db="EMBL/GenBank/DDBJ databases">
        <title>Paenibacillus oryzae. sp. nov., isolated from the rice root.</title>
        <authorList>
            <person name="Zhang J."/>
            <person name="Zhang X."/>
        </authorList>
    </citation>
    <scope>NUCLEOTIDE SEQUENCE [LARGE SCALE GENOMIC DNA]</scope>
    <source>
        <strain evidence="5 6">1DrF-4</strain>
    </source>
</reference>
<gene>
    <name evidence="5" type="ORF">A7K91_09965</name>
</gene>
<evidence type="ECO:0000256" key="2">
    <source>
        <dbReference type="ARBA" id="ARBA00034301"/>
    </source>
</evidence>
<protein>
    <submittedName>
        <fullName evidence="5">Hydrolase</fullName>
    </submittedName>
</protein>
<dbReference type="InterPro" id="IPR001279">
    <property type="entry name" value="Metallo-B-lactamas"/>
</dbReference>
<keyword evidence="6" id="KW-1185">Reference proteome</keyword>
<proteinExistence type="predicted"/>
<dbReference type="InterPro" id="IPR050662">
    <property type="entry name" value="Sec-metab_biosynth-thioest"/>
</dbReference>
<dbReference type="Pfam" id="PF21221">
    <property type="entry name" value="B_lactamase-like_C"/>
    <property type="match status" value="1"/>
</dbReference>
<dbReference type="Gene3D" id="3.60.15.10">
    <property type="entry name" value="Ribonuclease Z/Hydroxyacylglutathione hydrolase-like"/>
    <property type="match status" value="1"/>
</dbReference>
<dbReference type="AlphaFoldDB" id="A0A1A5YSI6"/>
<name>A0A1A5YSI6_9BACL</name>
<feature type="domain" description="Metallo-beta-lactamase" evidence="4">
    <location>
        <begin position="37"/>
        <end position="250"/>
    </location>
</feature>
<sequence>MSDKKAAQVANGDSSPLIPLQGGWHQLKVPLPFSLKWVNSYIIPDSNGYTVIDPGLHTGEALKAWEIAMAELRIGWSDISRIILTHQHPDHYGLAGYVQQQSGAVVNMTERSHRYALRLWNADSEYPAAINALFSRHGMPVELREAIGSNLEGFIAMVSPQPRVSYMKAGETLAMNGGSWKLLDAPGHAFGAVCLYEPRRRWMICGDQVLPRITPNISLVPGEEADPLKHFLGSLDRLAEFDVDYALPGHMNPFAGFKERIEELQSHHARRLEGIKSMLLEKEATAFEVCEGLFGIRLRDNPHNLRFAMGETLAHLVHLELRGDIASRQRMGVYYYKTVTSE</sequence>
<evidence type="ECO:0000256" key="3">
    <source>
        <dbReference type="ARBA" id="ARBA00048505"/>
    </source>
</evidence>
<keyword evidence="5" id="KW-0378">Hydrolase</keyword>
<evidence type="ECO:0000256" key="1">
    <source>
        <dbReference type="ARBA" id="ARBA00034221"/>
    </source>
</evidence>
<dbReference type="Gene3D" id="1.10.10.10">
    <property type="entry name" value="Winged helix-like DNA-binding domain superfamily/Winged helix DNA-binding domain"/>
    <property type="match status" value="1"/>
</dbReference>
<comment type="function">
    <text evidence="2">Counteracts the endogenous Pycsar antiviral defense system. Phosphodiesterase that enables metal-dependent hydrolysis of host cyclic nucleotide Pycsar defense signals such as cCMP and cUMP.</text>
</comment>
<dbReference type="STRING" id="1844972.A7K91_09965"/>
<evidence type="ECO:0000259" key="4">
    <source>
        <dbReference type="SMART" id="SM00849"/>
    </source>
</evidence>